<proteinExistence type="predicted"/>
<dbReference type="GO" id="GO:0016787">
    <property type="term" value="F:hydrolase activity"/>
    <property type="evidence" value="ECO:0007669"/>
    <property type="project" value="UniProtKB-KW"/>
</dbReference>
<gene>
    <name evidence="4" type="ORF">ENK37_04030</name>
</gene>
<evidence type="ECO:0000256" key="2">
    <source>
        <dbReference type="SAM" id="SignalP"/>
    </source>
</evidence>
<dbReference type="EMBL" id="DRPZ01000110">
    <property type="protein sequence ID" value="HGY09211.1"/>
    <property type="molecule type" value="Genomic_DNA"/>
</dbReference>
<evidence type="ECO:0000313" key="4">
    <source>
        <dbReference type="EMBL" id="HGY09211.1"/>
    </source>
</evidence>
<feature type="signal peptide" evidence="2">
    <location>
        <begin position="1"/>
        <end position="19"/>
    </location>
</feature>
<dbReference type="PANTHER" id="PTHR43283">
    <property type="entry name" value="BETA-LACTAMASE-RELATED"/>
    <property type="match status" value="1"/>
</dbReference>
<dbReference type="Gene3D" id="3.40.710.10">
    <property type="entry name" value="DD-peptidase/beta-lactamase superfamily"/>
    <property type="match status" value="1"/>
</dbReference>
<dbReference type="PANTHER" id="PTHR43283:SF11">
    <property type="entry name" value="BETA-LACTAMASE-RELATED DOMAIN-CONTAINING PROTEIN"/>
    <property type="match status" value="1"/>
</dbReference>
<dbReference type="InterPro" id="IPR012338">
    <property type="entry name" value="Beta-lactam/transpept-like"/>
</dbReference>
<keyword evidence="2" id="KW-0732">Signal</keyword>
<name>A0A7C4V5S0_9DEIN</name>
<evidence type="ECO:0000256" key="1">
    <source>
        <dbReference type="ARBA" id="ARBA00022801"/>
    </source>
</evidence>
<dbReference type="PROSITE" id="PS51257">
    <property type="entry name" value="PROKAR_LIPOPROTEIN"/>
    <property type="match status" value="1"/>
</dbReference>
<dbReference type="AlphaFoldDB" id="A0A7C4V5S0"/>
<evidence type="ECO:0000259" key="3">
    <source>
        <dbReference type="Pfam" id="PF00144"/>
    </source>
</evidence>
<reference evidence="4" key="1">
    <citation type="journal article" date="2020" name="mSystems">
        <title>Genome- and Community-Level Interaction Insights into Carbon Utilization and Element Cycling Functions of Hydrothermarchaeota in Hydrothermal Sediment.</title>
        <authorList>
            <person name="Zhou Z."/>
            <person name="Liu Y."/>
            <person name="Xu W."/>
            <person name="Pan J."/>
            <person name="Luo Z.H."/>
            <person name="Li M."/>
        </authorList>
    </citation>
    <scope>NUCLEOTIDE SEQUENCE [LARGE SCALE GENOMIC DNA]</scope>
    <source>
        <strain evidence="4">HyVt-570</strain>
    </source>
</reference>
<keyword evidence="1 4" id="KW-0378">Hydrolase</keyword>
<comment type="caution">
    <text evidence="4">The sequence shown here is derived from an EMBL/GenBank/DDBJ whole genome shotgun (WGS) entry which is preliminary data.</text>
</comment>
<dbReference type="Proteomes" id="UP000885759">
    <property type="component" value="Unassembled WGS sequence"/>
</dbReference>
<protein>
    <submittedName>
        <fullName evidence="4">Class A beta-lactamase-related serine hydrolase</fullName>
    </submittedName>
</protein>
<dbReference type="InterPro" id="IPR001466">
    <property type="entry name" value="Beta-lactam-related"/>
</dbReference>
<dbReference type="InterPro" id="IPR050789">
    <property type="entry name" value="Diverse_Enzym_Activities"/>
</dbReference>
<dbReference type="SUPFAM" id="SSF56601">
    <property type="entry name" value="beta-lactamase/transpeptidase-like"/>
    <property type="match status" value="1"/>
</dbReference>
<organism evidence="4">
    <name type="scientific">Oceanithermus profundus</name>
    <dbReference type="NCBI Taxonomy" id="187137"/>
    <lineage>
        <taxon>Bacteria</taxon>
        <taxon>Thermotogati</taxon>
        <taxon>Deinococcota</taxon>
        <taxon>Deinococci</taxon>
        <taxon>Thermales</taxon>
        <taxon>Thermaceae</taxon>
        <taxon>Oceanithermus</taxon>
    </lineage>
</organism>
<dbReference type="Pfam" id="PF00144">
    <property type="entry name" value="Beta-lactamase"/>
    <property type="match status" value="1"/>
</dbReference>
<accession>A0A7C4V5S0</accession>
<sequence>MKRFSWILTALVLALAACGTPKGPGGLTNHAAFDPAVMEQELRATYEGKVVGFAYAINHKGQLARSGGWGYARRPADGDLPMTDGTRVHLASVSKMVNAVYFLRTLRLARAWFPQMQLGLDDAVWPWLPDGWVQGLGFAGSDGVTFRELLMHTSGLRQMWDAMSEADRKNWGNDWDGLAFVVANGALPIPDGQDVESYRAYKNANHALFRILIPRIYERMGLMVFTKVNRATAGGAYLSFLNSFVMKTVGIDRRVDCRYDRSGNYALYYDLDGPRTQGLVFDREDAGCGGHAGLYMSALELARLLAYARHSDELLGEPERVAMHAYALGWYDRENAGDEASARLRKGGLWRTYYEGKQNNPGALAETRTCVIALPGKVEAVLLINSSLAPARRRRAAA</sequence>
<feature type="domain" description="Beta-lactamase-related" evidence="3">
    <location>
        <begin position="47"/>
        <end position="217"/>
    </location>
</feature>
<feature type="chain" id="PRO_5027946573" evidence="2">
    <location>
        <begin position="20"/>
        <end position="398"/>
    </location>
</feature>